<name>A0ABC9NLT0_ESCAT</name>
<keyword evidence="1" id="KW-0812">Transmembrane</keyword>
<organism evidence="2 3">
    <name type="scientific">Escherichia albertii (strain TW07627)</name>
    <dbReference type="NCBI Taxonomy" id="502347"/>
    <lineage>
        <taxon>Bacteria</taxon>
        <taxon>Pseudomonadati</taxon>
        <taxon>Pseudomonadota</taxon>
        <taxon>Gammaproteobacteria</taxon>
        <taxon>Enterobacterales</taxon>
        <taxon>Enterobacteriaceae</taxon>
        <taxon>Escherichia</taxon>
    </lineage>
</organism>
<dbReference type="RefSeq" id="WP_000443178.1">
    <property type="nucleotide sequence ID" value="NZ_CH991859.1"/>
</dbReference>
<dbReference type="InterPro" id="IPR025169">
    <property type="entry name" value="DUF3927"/>
</dbReference>
<evidence type="ECO:0000313" key="2">
    <source>
        <dbReference type="EMBL" id="EDS91093.1"/>
    </source>
</evidence>
<feature type="transmembrane region" description="Helical" evidence="1">
    <location>
        <begin position="6"/>
        <end position="26"/>
    </location>
</feature>
<evidence type="ECO:0008006" key="4">
    <source>
        <dbReference type="Google" id="ProtNLM"/>
    </source>
</evidence>
<dbReference type="AlphaFoldDB" id="A0ABC9NLT0"/>
<dbReference type="Pfam" id="PF13064">
    <property type="entry name" value="DUF3927"/>
    <property type="match status" value="1"/>
</dbReference>
<dbReference type="Proteomes" id="UP000003042">
    <property type="component" value="Unassembled WGS sequence"/>
</dbReference>
<evidence type="ECO:0000313" key="3">
    <source>
        <dbReference type="Proteomes" id="UP000003042"/>
    </source>
</evidence>
<reference evidence="2 3" key="1">
    <citation type="submission" date="2008-02" db="EMBL/GenBank/DDBJ databases">
        <title>Annotation of Escherichia albertii TW07627.</title>
        <authorList>
            <person name="Sutton G."/>
            <person name="Whittam T.S."/>
            <person name="Sebastian Y."/>
        </authorList>
    </citation>
    <scope>NUCLEOTIDE SEQUENCE [LARGE SCALE GENOMIC DNA]</scope>
    <source>
        <strain evidence="2 3">TW07627</strain>
    </source>
</reference>
<evidence type="ECO:0000256" key="1">
    <source>
        <dbReference type="SAM" id="Phobius"/>
    </source>
</evidence>
<gene>
    <name evidence="2" type="ORF">ESCAB7627_3673</name>
</gene>
<accession>A0ABC9NLT0</accession>
<comment type="caution">
    <text evidence="2">The sequence shown here is derived from an EMBL/GenBank/DDBJ whole genome shotgun (WGS) entry which is preliminary data.</text>
</comment>
<dbReference type="EMBL" id="ABKX01000008">
    <property type="protein sequence ID" value="EDS91093.1"/>
    <property type="molecule type" value="Genomic_DNA"/>
</dbReference>
<sequence>MESARFGQTVIMLFLVVAVDFTGRLMSVLADGVMMRGIVTLRWSVMKRNSLNNA</sequence>
<keyword evidence="1" id="KW-1133">Transmembrane helix</keyword>
<keyword evidence="1" id="KW-0472">Membrane</keyword>
<protein>
    <recommendedName>
        <fullName evidence="4">DUF3927 domain-containing protein</fullName>
    </recommendedName>
</protein>
<proteinExistence type="predicted"/>